<dbReference type="Pfam" id="PF07690">
    <property type="entry name" value="MFS_1"/>
    <property type="match status" value="2"/>
</dbReference>
<feature type="transmembrane region" description="Helical" evidence="6">
    <location>
        <begin position="260"/>
        <end position="280"/>
    </location>
</feature>
<reference evidence="8 9" key="1">
    <citation type="submission" date="2007-08" db="EMBL/GenBank/DDBJ databases">
        <title>Complete sequence of Roseiflexus castenholzii DSM 13941.</title>
        <authorList>
            <consortium name="US DOE Joint Genome Institute"/>
            <person name="Copeland A."/>
            <person name="Lucas S."/>
            <person name="Lapidus A."/>
            <person name="Barry K."/>
            <person name="Glavina del Rio T."/>
            <person name="Dalin E."/>
            <person name="Tice H."/>
            <person name="Pitluck S."/>
            <person name="Thompson L.S."/>
            <person name="Brettin T."/>
            <person name="Bruce D."/>
            <person name="Detter J.C."/>
            <person name="Han C."/>
            <person name="Tapia R."/>
            <person name="Schmutz J."/>
            <person name="Larimer F."/>
            <person name="Land M."/>
            <person name="Hauser L."/>
            <person name="Kyrpides N."/>
            <person name="Mikhailova N."/>
            <person name="Bryant D.A."/>
            <person name="Hanada S."/>
            <person name="Tsukatani Y."/>
            <person name="Richardson P."/>
        </authorList>
    </citation>
    <scope>NUCLEOTIDE SEQUENCE [LARGE SCALE GENOMIC DNA]</scope>
    <source>
        <strain evidence="9">DSM 13941 / HLO8</strain>
    </source>
</reference>
<dbReference type="InterPro" id="IPR011701">
    <property type="entry name" value="MFS"/>
</dbReference>
<dbReference type="OrthoDB" id="152712at2"/>
<keyword evidence="2" id="KW-1003">Cell membrane</keyword>
<organism evidence="8 9">
    <name type="scientific">Roseiflexus castenholzii (strain DSM 13941 / HLO8)</name>
    <dbReference type="NCBI Taxonomy" id="383372"/>
    <lineage>
        <taxon>Bacteria</taxon>
        <taxon>Bacillati</taxon>
        <taxon>Chloroflexota</taxon>
        <taxon>Chloroflexia</taxon>
        <taxon>Chloroflexales</taxon>
        <taxon>Roseiflexineae</taxon>
        <taxon>Roseiflexaceae</taxon>
        <taxon>Roseiflexus</taxon>
    </lineage>
</organism>
<dbReference type="InterPro" id="IPR036259">
    <property type="entry name" value="MFS_trans_sf"/>
</dbReference>
<dbReference type="SUPFAM" id="SSF103473">
    <property type="entry name" value="MFS general substrate transporter"/>
    <property type="match status" value="1"/>
</dbReference>
<feature type="transmembrane region" description="Helical" evidence="6">
    <location>
        <begin position="23"/>
        <end position="44"/>
    </location>
</feature>
<keyword evidence="5 6" id="KW-0472">Membrane</keyword>
<dbReference type="PROSITE" id="PS50850">
    <property type="entry name" value="MFS"/>
    <property type="match status" value="1"/>
</dbReference>
<dbReference type="PANTHER" id="PTHR43124:SF3">
    <property type="entry name" value="CHLORAMPHENICOL EFFLUX PUMP RV0191"/>
    <property type="match status" value="1"/>
</dbReference>
<keyword evidence="4 6" id="KW-1133">Transmembrane helix</keyword>
<keyword evidence="3 6" id="KW-0812">Transmembrane</keyword>
<feature type="transmembrane region" description="Helical" evidence="6">
    <location>
        <begin position="313"/>
        <end position="336"/>
    </location>
</feature>
<feature type="transmembrane region" description="Helical" evidence="6">
    <location>
        <begin position="348"/>
        <end position="371"/>
    </location>
</feature>
<evidence type="ECO:0000256" key="4">
    <source>
        <dbReference type="ARBA" id="ARBA00022989"/>
    </source>
</evidence>
<dbReference type="EMBL" id="CP000804">
    <property type="protein sequence ID" value="ABU58684.1"/>
    <property type="molecule type" value="Genomic_DNA"/>
</dbReference>
<evidence type="ECO:0000259" key="7">
    <source>
        <dbReference type="PROSITE" id="PS50850"/>
    </source>
</evidence>
<gene>
    <name evidence="8" type="ordered locus">Rcas_2611</name>
</gene>
<evidence type="ECO:0000256" key="6">
    <source>
        <dbReference type="SAM" id="Phobius"/>
    </source>
</evidence>
<evidence type="ECO:0000313" key="9">
    <source>
        <dbReference type="Proteomes" id="UP000000263"/>
    </source>
</evidence>
<dbReference type="AlphaFoldDB" id="A7NMC2"/>
<dbReference type="InterPro" id="IPR050189">
    <property type="entry name" value="MFS_Efflux_Transporters"/>
</dbReference>
<feature type="transmembrane region" description="Helical" evidence="6">
    <location>
        <begin position="95"/>
        <end position="128"/>
    </location>
</feature>
<evidence type="ECO:0000256" key="1">
    <source>
        <dbReference type="ARBA" id="ARBA00004651"/>
    </source>
</evidence>
<dbReference type="GO" id="GO:0005886">
    <property type="term" value="C:plasma membrane"/>
    <property type="evidence" value="ECO:0007669"/>
    <property type="project" value="UniProtKB-SubCell"/>
</dbReference>
<comment type="subcellular location">
    <subcellularLocation>
        <location evidence="1">Cell membrane</location>
        <topology evidence="1">Multi-pass membrane protein</topology>
    </subcellularLocation>
</comment>
<dbReference type="RefSeq" id="WP_012121108.1">
    <property type="nucleotide sequence ID" value="NC_009767.1"/>
</dbReference>
<name>A7NMC2_ROSCS</name>
<proteinExistence type="predicted"/>
<feature type="transmembrane region" description="Helical" evidence="6">
    <location>
        <begin position="56"/>
        <end position="75"/>
    </location>
</feature>
<feature type="transmembrane region" description="Helical" evidence="6">
    <location>
        <begin position="180"/>
        <end position="199"/>
    </location>
</feature>
<dbReference type="InterPro" id="IPR020846">
    <property type="entry name" value="MFS_dom"/>
</dbReference>
<sequence length="400" mass="41839">MPDETPCSIASSAAPTPIADLTMAHLVIVTGGRLALVAAFRIIYPLQPFLTGELNVDLRAVSALITVQLAASMLSPIGGALADTRGERATMSGGLAIFVLGTALCALSPSFTTFLIGYTLVGLAIALYQPAAQAYLSARTPYARRGWALGVFETSWALGALLGVAPLMQIVQTTQQSMPAFWVLSAAGLASLALVWTLLPDGSRNLRATAHRIDWRALRAPGPLLALLFVASTLCAYDLIQIVQAPWLRETLAVNEAQLGQLVALAGIGELIGAMGVALLGDRLGIRRTTAAGFLLAAMCVAALPFVGREWTWLLPVYLLLYLSFEYAIVAAFPLISAVAPTARGTMLALSAAAIGAGRVAASLVATSLWLTLGIGWTAMITATILCGSLLCLLAVKPRE</sequence>
<dbReference type="PANTHER" id="PTHR43124">
    <property type="entry name" value="PURINE EFFLUX PUMP PBUE"/>
    <property type="match status" value="1"/>
</dbReference>
<protein>
    <submittedName>
        <fullName evidence="8">Major facilitator superfamily MFS_1</fullName>
    </submittedName>
</protein>
<dbReference type="STRING" id="383372.Rcas_2611"/>
<dbReference type="eggNOG" id="COG2814">
    <property type="taxonomic scope" value="Bacteria"/>
</dbReference>
<feature type="transmembrane region" description="Helical" evidence="6">
    <location>
        <begin position="149"/>
        <end position="168"/>
    </location>
</feature>
<evidence type="ECO:0000256" key="2">
    <source>
        <dbReference type="ARBA" id="ARBA00022475"/>
    </source>
</evidence>
<feature type="transmembrane region" description="Helical" evidence="6">
    <location>
        <begin position="220"/>
        <end position="240"/>
    </location>
</feature>
<feature type="transmembrane region" description="Helical" evidence="6">
    <location>
        <begin position="289"/>
        <end position="307"/>
    </location>
</feature>
<accession>A7NMC2</accession>
<dbReference type="GO" id="GO:0022857">
    <property type="term" value="F:transmembrane transporter activity"/>
    <property type="evidence" value="ECO:0007669"/>
    <property type="project" value="InterPro"/>
</dbReference>
<evidence type="ECO:0000313" key="8">
    <source>
        <dbReference type="EMBL" id="ABU58684.1"/>
    </source>
</evidence>
<dbReference type="HOGENOM" id="CLU_001265_61_5_0"/>
<feature type="transmembrane region" description="Helical" evidence="6">
    <location>
        <begin position="377"/>
        <end position="396"/>
    </location>
</feature>
<keyword evidence="9" id="KW-1185">Reference proteome</keyword>
<feature type="domain" description="Major facilitator superfamily (MFS) profile" evidence="7">
    <location>
        <begin position="25"/>
        <end position="400"/>
    </location>
</feature>
<dbReference type="Gene3D" id="1.20.1250.20">
    <property type="entry name" value="MFS general substrate transporter like domains"/>
    <property type="match status" value="2"/>
</dbReference>
<evidence type="ECO:0000256" key="5">
    <source>
        <dbReference type="ARBA" id="ARBA00023136"/>
    </source>
</evidence>
<evidence type="ECO:0000256" key="3">
    <source>
        <dbReference type="ARBA" id="ARBA00022692"/>
    </source>
</evidence>
<dbReference type="KEGG" id="rca:Rcas_2611"/>
<dbReference type="Proteomes" id="UP000000263">
    <property type="component" value="Chromosome"/>
</dbReference>